<dbReference type="Proteomes" id="UP000555407">
    <property type="component" value="Unassembled WGS sequence"/>
</dbReference>
<gene>
    <name evidence="1" type="ORF">BJY22_005660</name>
</gene>
<sequence>MAKDSTKNILLRLDPGLAERLQTVASVEGRSVSDVAREAIAALVDQRRQDARFSRLLEENLTRHEESLRRLRGDD</sequence>
<dbReference type="GO" id="GO:0006355">
    <property type="term" value="P:regulation of DNA-templated transcription"/>
    <property type="evidence" value="ECO:0007669"/>
    <property type="project" value="InterPro"/>
</dbReference>
<dbReference type="SUPFAM" id="SSF47598">
    <property type="entry name" value="Ribbon-helix-helix"/>
    <property type="match status" value="1"/>
</dbReference>
<comment type="caution">
    <text evidence="1">The sequence shown here is derived from an EMBL/GenBank/DDBJ whole genome shotgun (WGS) entry which is preliminary data.</text>
</comment>
<evidence type="ECO:0000313" key="1">
    <source>
        <dbReference type="EMBL" id="NIK59943.1"/>
    </source>
</evidence>
<dbReference type="AlphaFoldDB" id="A0A7X6A3J4"/>
<organism evidence="1 2">
    <name type="scientific">Kribbella shirazensis</name>
    <dbReference type="NCBI Taxonomy" id="1105143"/>
    <lineage>
        <taxon>Bacteria</taxon>
        <taxon>Bacillati</taxon>
        <taxon>Actinomycetota</taxon>
        <taxon>Actinomycetes</taxon>
        <taxon>Propionibacteriales</taxon>
        <taxon>Kribbellaceae</taxon>
        <taxon>Kribbella</taxon>
    </lineage>
</organism>
<reference evidence="1 2" key="1">
    <citation type="submission" date="2020-03" db="EMBL/GenBank/DDBJ databases">
        <title>Sequencing the genomes of 1000 actinobacteria strains.</title>
        <authorList>
            <person name="Klenk H.-P."/>
        </authorList>
    </citation>
    <scope>NUCLEOTIDE SEQUENCE [LARGE SCALE GENOMIC DNA]</scope>
    <source>
        <strain evidence="1 2">DSM 45490</strain>
    </source>
</reference>
<protein>
    <submittedName>
        <fullName evidence="1">Putative transcriptional regulator</fullName>
    </submittedName>
</protein>
<evidence type="ECO:0000313" key="2">
    <source>
        <dbReference type="Proteomes" id="UP000555407"/>
    </source>
</evidence>
<proteinExistence type="predicted"/>
<name>A0A7X6A3J4_9ACTN</name>
<dbReference type="RefSeq" id="WP_167212535.1">
    <property type="nucleotide sequence ID" value="NZ_JAASRO010000001.1"/>
</dbReference>
<keyword evidence="2" id="KW-1185">Reference proteome</keyword>
<dbReference type="EMBL" id="JAASRO010000001">
    <property type="protein sequence ID" value="NIK59943.1"/>
    <property type="molecule type" value="Genomic_DNA"/>
</dbReference>
<accession>A0A7X6A3J4</accession>
<dbReference type="InterPro" id="IPR010985">
    <property type="entry name" value="Ribbon_hlx_hlx"/>
</dbReference>